<keyword evidence="2" id="KW-1185">Reference proteome</keyword>
<proteinExistence type="predicted"/>
<dbReference type="OrthoDB" id="1440566at2"/>
<reference evidence="1 2" key="1">
    <citation type="submission" date="2018-11" db="EMBL/GenBank/DDBJ databases">
        <title>Chitinophaga lutea sp.nov., isolate from arsenic contaminated soil.</title>
        <authorList>
            <person name="Zong Y."/>
        </authorList>
    </citation>
    <scope>NUCLEOTIDE SEQUENCE [LARGE SCALE GENOMIC DNA]</scope>
    <source>
        <strain evidence="1 2">ZY74</strain>
    </source>
</reference>
<organism evidence="1 2">
    <name type="scientific">Chitinophaga lutea</name>
    <dbReference type="NCBI Taxonomy" id="2488634"/>
    <lineage>
        <taxon>Bacteria</taxon>
        <taxon>Pseudomonadati</taxon>
        <taxon>Bacteroidota</taxon>
        <taxon>Chitinophagia</taxon>
        <taxon>Chitinophagales</taxon>
        <taxon>Chitinophagaceae</taxon>
        <taxon>Chitinophaga</taxon>
    </lineage>
</organism>
<accession>A0A3N4Q3I3</accession>
<gene>
    <name evidence="1" type="ORF">EGT74_00295</name>
</gene>
<dbReference type="EMBL" id="RPDH01000001">
    <property type="protein sequence ID" value="RPE12031.1"/>
    <property type="molecule type" value="Genomic_DNA"/>
</dbReference>
<dbReference type="AlphaFoldDB" id="A0A3N4Q3I3"/>
<name>A0A3N4Q3I3_9BACT</name>
<evidence type="ECO:0000313" key="1">
    <source>
        <dbReference type="EMBL" id="RPE12031.1"/>
    </source>
</evidence>
<sequence>MQCTQEDYQQALRLSQAIQQYFRLNYNKYTVGTGEMYAYLVKHDLAEPRPDGATPLVQLLGRLKAAGDLSWLLPQCQPGVAGKDEWRFIRMVDDRVEQIRQQGDKGPGKELE</sequence>
<protein>
    <submittedName>
        <fullName evidence="1">Uncharacterized protein</fullName>
    </submittedName>
</protein>
<evidence type="ECO:0000313" key="2">
    <source>
        <dbReference type="Proteomes" id="UP000278351"/>
    </source>
</evidence>
<comment type="caution">
    <text evidence="1">The sequence shown here is derived from an EMBL/GenBank/DDBJ whole genome shotgun (WGS) entry which is preliminary data.</text>
</comment>
<dbReference type="Proteomes" id="UP000278351">
    <property type="component" value="Unassembled WGS sequence"/>
</dbReference>
<dbReference type="RefSeq" id="WP_123844446.1">
    <property type="nucleotide sequence ID" value="NZ_RPDH01000001.1"/>
</dbReference>